<protein>
    <submittedName>
        <fullName evidence="2">Uncharacterized protein</fullName>
    </submittedName>
</protein>
<evidence type="ECO:0000256" key="1">
    <source>
        <dbReference type="SAM" id="SignalP"/>
    </source>
</evidence>
<feature type="signal peptide" evidence="1">
    <location>
        <begin position="1"/>
        <end position="27"/>
    </location>
</feature>
<keyword evidence="1" id="KW-0732">Signal</keyword>
<sequence length="229" mass="24353">MMGKTAVIIVSVFVIANLLAATATVSGSSSPPDNNGFLISAADADADSISHRLLLETSSLTNSLEETGLDCQDDMAKKCPEGHKIVSSGTDSSMYMSSSRVMDATSLTADDHAAICNNNDCKASFERFAECYYKDYTVYILEADAIRSDMSSSALEEAKKRAAESLVICKCDYSNSDYDDCLSKEAESFVAASAGTYTTAKPVWSTMMIALACGVWLLVSSTVVDGVPL</sequence>
<dbReference type="EMBL" id="HBGG01037959">
    <property type="protein sequence ID" value="CAD9218275.1"/>
    <property type="molecule type" value="Transcribed_RNA"/>
</dbReference>
<organism evidence="2">
    <name type="scientific">Tetraselmis chuii</name>
    <dbReference type="NCBI Taxonomy" id="63592"/>
    <lineage>
        <taxon>Eukaryota</taxon>
        <taxon>Viridiplantae</taxon>
        <taxon>Chlorophyta</taxon>
        <taxon>core chlorophytes</taxon>
        <taxon>Chlorodendrophyceae</taxon>
        <taxon>Chlorodendrales</taxon>
        <taxon>Chlorodendraceae</taxon>
        <taxon>Tetraselmis</taxon>
    </lineage>
</organism>
<proteinExistence type="predicted"/>
<gene>
    <name evidence="2" type="ORF">TCHU04912_LOCUS19586</name>
</gene>
<name>A0A7S1T678_9CHLO</name>
<evidence type="ECO:0000313" key="2">
    <source>
        <dbReference type="EMBL" id="CAD9218275.1"/>
    </source>
</evidence>
<accession>A0A7S1T678</accession>
<dbReference type="AlphaFoldDB" id="A0A7S1T678"/>
<feature type="chain" id="PRO_5030782997" evidence="1">
    <location>
        <begin position="28"/>
        <end position="229"/>
    </location>
</feature>
<reference evidence="2" key="1">
    <citation type="submission" date="2021-01" db="EMBL/GenBank/DDBJ databases">
        <authorList>
            <person name="Corre E."/>
            <person name="Pelletier E."/>
            <person name="Niang G."/>
            <person name="Scheremetjew M."/>
            <person name="Finn R."/>
            <person name="Kale V."/>
            <person name="Holt S."/>
            <person name="Cochrane G."/>
            <person name="Meng A."/>
            <person name="Brown T."/>
            <person name="Cohen L."/>
        </authorList>
    </citation>
    <scope>NUCLEOTIDE SEQUENCE</scope>
    <source>
        <strain evidence="2">PLY429</strain>
    </source>
</reference>